<feature type="domain" description="DUF8041" evidence="2">
    <location>
        <begin position="61"/>
        <end position="209"/>
    </location>
</feature>
<sequence length="405" mass="46269">MFSRPPDINILLSAKHSSPPHLWNSDPFDMLDVGLGVQINDPEAHHLQRTVENEAKGWIVFWGAWFFFSYYFKPVPNEKSKTKLIRDSNGVLGYDKSDLVLEVFLVQHDMKNMYMWVFKERPKNASGKMQLRSYMNEHSRQEECKFSFSVDKRKHYGGLSNPQCIHGLEVVCSPNLNGLNEEEQKRWRELTCDLNFSIPPEAIEFCSWRNLTNTAFELEIPIPLLKTNTHSHSKKLLNGPRLNLSTRPSNHANGGGMDISALCHKRKKDLFLHGNDDDCCLLMNQPNGRPACIISKEMIELSSLLILLLSIAPLGEFIREILLPACIPDDARLEAYGDETVTGLEIMVPKHHVGPEEHEVRVCLRPHLEVNELLLSWMRSYMLKNCNINNKRVSSKDPAASVIVT</sequence>
<dbReference type="PANTHER" id="PTHR33981:SF10">
    <property type="entry name" value="HSP20-LIKE CHAPERONES SUPERFAMILY PROTEIN"/>
    <property type="match status" value="1"/>
</dbReference>
<reference evidence="3" key="1">
    <citation type="journal article" date="2021" name="Front. Plant Sci.">
        <title>Chromosome-Scale Genome Assembly for Chinese Sour Jujube and Insights Into Its Genome Evolution and Domestication Signature.</title>
        <authorList>
            <person name="Shen L.-Y."/>
            <person name="Luo H."/>
            <person name="Wang X.-L."/>
            <person name="Wang X.-M."/>
            <person name="Qiu X.-J."/>
            <person name="Liu H."/>
            <person name="Zhou S.-S."/>
            <person name="Jia K.-H."/>
            <person name="Nie S."/>
            <person name="Bao Y.-T."/>
            <person name="Zhang R.-G."/>
            <person name="Yun Q.-Z."/>
            <person name="Chai Y.-H."/>
            <person name="Lu J.-Y."/>
            <person name="Li Y."/>
            <person name="Zhao S.-W."/>
            <person name="Mao J.-F."/>
            <person name="Jia S.-G."/>
            <person name="Mao Y.-M."/>
        </authorList>
    </citation>
    <scope>NUCLEOTIDE SEQUENCE</scope>
    <source>
        <strain evidence="3">AT0</strain>
        <tissue evidence="3">Leaf</tissue>
    </source>
</reference>
<dbReference type="AlphaFoldDB" id="A0A978VUI0"/>
<dbReference type="InterPro" id="IPR058354">
    <property type="entry name" value="DUF8041"/>
</dbReference>
<gene>
    <name evidence="3" type="ORF">FEM48_Zijuj02G0077700</name>
</gene>
<accession>A0A978VUI0</accession>
<evidence type="ECO:0000259" key="1">
    <source>
        <dbReference type="Pfam" id="PF26144"/>
    </source>
</evidence>
<dbReference type="EMBL" id="JAEACU010000002">
    <property type="protein sequence ID" value="KAH7542475.1"/>
    <property type="molecule type" value="Genomic_DNA"/>
</dbReference>
<protein>
    <submittedName>
        <fullName evidence="3">Uncharacterized protein</fullName>
    </submittedName>
</protein>
<dbReference type="InterPro" id="IPR058937">
    <property type="entry name" value="ACL_Hsps-like_put"/>
</dbReference>
<dbReference type="PANTHER" id="PTHR33981">
    <property type="entry name" value="EXPRESSED PROTEIN"/>
    <property type="match status" value="1"/>
</dbReference>
<dbReference type="Proteomes" id="UP000813462">
    <property type="component" value="Unassembled WGS sequence"/>
</dbReference>
<dbReference type="Pfam" id="PF26144">
    <property type="entry name" value="ACL_Hsps-like"/>
    <property type="match status" value="1"/>
</dbReference>
<evidence type="ECO:0000259" key="2">
    <source>
        <dbReference type="Pfam" id="PF26145"/>
    </source>
</evidence>
<evidence type="ECO:0000313" key="4">
    <source>
        <dbReference type="Proteomes" id="UP000813462"/>
    </source>
</evidence>
<dbReference type="Pfam" id="PF26145">
    <property type="entry name" value="DUF8041"/>
    <property type="match status" value="1"/>
</dbReference>
<organism evidence="3 4">
    <name type="scientific">Ziziphus jujuba var. spinosa</name>
    <dbReference type="NCBI Taxonomy" id="714518"/>
    <lineage>
        <taxon>Eukaryota</taxon>
        <taxon>Viridiplantae</taxon>
        <taxon>Streptophyta</taxon>
        <taxon>Embryophyta</taxon>
        <taxon>Tracheophyta</taxon>
        <taxon>Spermatophyta</taxon>
        <taxon>Magnoliopsida</taxon>
        <taxon>eudicotyledons</taxon>
        <taxon>Gunneridae</taxon>
        <taxon>Pentapetalae</taxon>
        <taxon>rosids</taxon>
        <taxon>fabids</taxon>
        <taxon>Rosales</taxon>
        <taxon>Rhamnaceae</taxon>
        <taxon>Paliureae</taxon>
        <taxon>Ziziphus</taxon>
    </lineage>
</organism>
<comment type="caution">
    <text evidence="3">The sequence shown here is derived from an EMBL/GenBank/DDBJ whole genome shotgun (WGS) entry which is preliminary data.</text>
</comment>
<proteinExistence type="predicted"/>
<name>A0A978VUI0_ZIZJJ</name>
<evidence type="ECO:0000313" key="3">
    <source>
        <dbReference type="EMBL" id="KAH7542475.1"/>
    </source>
</evidence>
<feature type="domain" description="Hsps-like putative alpha-crystallin-like" evidence="1">
    <location>
        <begin position="312"/>
        <end position="350"/>
    </location>
</feature>